<dbReference type="GO" id="GO:0016853">
    <property type="term" value="F:isomerase activity"/>
    <property type="evidence" value="ECO:0007669"/>
    <property type="project" value="UniProtKB-KW"/>
</dbReference>
<accession>A0A6S6NWL3</accession>
<evidence type="ECO:0000313" key="4">
    <source>
        <dbReference type="Proteomes" id="UP000515734"/>
    </source>
</evidence>
<feature type="signal peptide" evidence="1">
    <location>
        <begin position="1"/>
        <end position="21"/>
    </location>
</feature>
<dbReference type="Gene3D" id="3.40.30.10">
    <property type="entry name" value="Glutaredoxin"/>
    <property type="match status" value="1"/>
</dbReference>
<reference evidence="3 4" key="1">
    <citation type="submission" date="2020-07" db="EMBL/GenBank/DDBJ databases">
        <title>Complete genome sequence of Mycolicibacterium litorale like strain isolated from cardiac implantable electronic device infection.</title>
        <authorList>
            <person name="Fukano H."/>
            <person name="Miyama H."/>
            <person name="Hoshino Y."/>
        </authorList>
    </citation>
    <scope>NUCLEOTIDE SEQUENCE [LARGE SCALE GENOMIC DNA]</scope>
    <source>
        <strain evidence="3 4">NIIDNTM18</strain>
    </source>
</reference>
<dbReference type="EMBL" id="AP023287">
    <property type="protein sequence ID" value="BCI51553.1"/>
    <property type="molecule type" value="Genomic_DNA"/>
</dbReference>
<dbReference type="CDD" id="cd02972">
    <property type="entry name" value="DsbA_family"/>
    <property type="match status" value="1"/>
</dbReference>
<keyword evidence="3" id="KW-0413">Isomerase</keyword>
<dbReference type="Proteomes" id="UP000515734">
    <property type="component" value="Chromosome"/>
</dbReference>
<dbReference type="RefSeq" id="WP_185294507.1">
    <property type="nucleotide sequence ID" value="NZ_AP023287.1"/>
</dbReference>
<dbReference type="PROSITE" id="PS51257">
    <property type="entry name" value="PROKAR_LIPOPROTEIN"/>
    <property type="match status" value="1"/>
</dbReference>
<dbReference type="AlphaFoldDB" id="A0A6S6NWL3"/>
<evidence type="ECO:0000256" key="1">
    <source>
        <dbReference type="SAM" id="SignalP"/>
    </source>
</evidence>
<organism evidence="3 4">
    <name type="scientific">Mycolicibacterium litorale</name>
    <dbReference type="NCBI Taxonomy" id="758802"/>
    <lineage>
        <taxon>Bacteria</taxon>
        <taxon>Bacillati</taxon>
        <taxon>Actinomycetota</taxon>
        <taxon>Actinomycetes</taxon>
        <taxon>Mycobacteriales</taxon>
        <taxon>Mycobacteriaceae</taxon>
        <taxon>Mycolicibacterium</taxon>
    </lineage>
</organism>
<name>A0A6S6NWL3_9MYCO</name>
<gene>
    <name evidence="3" type="ORF">NIIDNTM18_08310</name>
</gene>
<feature type="chain" id="PRO_5038949321" evidence="1">
    <location>
        <begin position="22"/>
        <end position="221"/>
    </location>
</feature>
<dbReference type="Pfam" id="PF13462">
    <property type="entry name" value="Thioredoxin_4"/>
    <property type="match status" value="1"/>
</dbReference>
<feature type="domain" description="Thioredoxin-like fold" evidence="2">
    <location>
        <begin position="42"/>
        <end position="198"/>
    </location>
</feature>
<evidence type="ECO:0000259" key="2">
    <source>
        <dbReference type="Pfam" id="PF13462"/>
    </source>
</evidence>
<dbReference type="InterPro" id="IPR036249">
    <property type="entry name" value="Thioredoxin-like_sf"/>
</dbReference>
<sequence>MRIWIAVAAAALLLVTVGCTREVTGTARLDPNQPRTAVTDDGYGILVGDPEAAAQIEVFTEPQCPHCATLQADYGPEMASYISLGQLAVTYRPVTFLDQDTDHSARVSNAMFAAAEAAPRAVAFQAFVEELWAHQQPGGSGPTDIEMADMAQESGIPAPAVQAIARGREAVDPGDMSDLNIELLAQLNSDQVATPTVYDLLNNEVLDIYDENWLAKLISTI</sequence>
<evidence type="ECO:0000313" key="3">
    <source>
        <dbReference type="EMBL" id="BCI51553.1"/>
    </source>
</evidence>
<dbReference type="SUPFAM" id="SSF52833">
    <property type="entry name" value="Thioredoxin-like"/>
    <property type="match status" value="1"/>
</dbReference>
<protein>
    <submittedName>
        <fullName evidence="3">Protein disulfide-isomerase</fullName>
    </submittedName>
</protein>
<keyword evidence="1" id="KW-0732">Signal</keyword>
<proteinExistence type="predicted"/>
<dbReference type="InterPro" id="IPR012336">
    <property type="entry name" value="Thioredoxin-like_fold"/>
</dbReference>